<reference evidence="1 2" key="1">
    <citation type="submission" date="2024-08" db="EMBL/GenBank/DDBJ databases">
        <authorList>
            <person name="Feng Z."/>
            <person name="Ronholm J."/>
        </authorList>
    </citation>
    <scope>NUCLEOTIDE SEQUENCE [LARGE SCALE GENOMIC DNA]</scope>
    <source>
        <strain evidence="1 2">4-AB0-8</strain>
    </source>
</reference>
<dbReference type="Proteomes" id="UP001567350">
    <property type="component" value="Unassembled WGS sequence"/>
</dbReference>
<dbReference type="RefSeq" id="WP_370893988.1">
    <property type="nucleotide sequence ID" value="NZ_JBGJLR010000008.1"/>
</dbReference>
<evidence type="ECO:0000313" key="2">
    <source>
        <dbReference type="Proteomes" id="UP001567350"/>
    </source>
</evidence>
<dbReference type="EMBL" id="JBGJLR010000008">
    <property type="protein sequence ID" value="MEZ2739559.1"/>
    <property type="molecule type" value="Genomic_DNA"/>
</dbReference>
<name>A0ABV4IF76_9BURK</name>
<evidence type="ECO:0000313" key="1">
    <source>
        <dbReference type="EMBL" id="MEZ2739559.1"/>
    </source>
</evidence>
<proteinExistence type="predicted"/>
<dbReference type="NCBIfam" id="NF041591">
    <property type="entry name" value="CxxC_VVA0879"/>
    <property type="match status" value="1"/>
</dbReference>
<gene>
    <name evidence="1" type="ORF">ACBP88_08840</name>
</gene>
<dbReference type="InterPro" id="IPR048166">
    <property type="entry name" value="VVA0879-like"/>
</dbReference>
<sequence length="126" mass="13693">MKTITVDELRMACIEQANTNLKVVFKCPMCGCLQMGQDFIDAGAATSSDQAMGYAGFSCLGRFTKAGEPRKKPDGKRCNWTLGGLFQFHKLEVVTPDGQSHPHFELATKADADVYRATQAAKQGGE</sequence>
<accession>A0ABV4IF76</accession>
<comment type="caution">
    <text evidence="1">The sequence shown here is derived from an EMBL/GenBank/DDBJ whole genome shotgun (WGS) entry which is preliminary data.</text>
</comment>
<keyword evidence="2" id="KW-1185">Reference proteome</keyword>
<protein>
    <submittedName>
        <fullName evidence="1">VVA0879 family protein</fullName>
    </submittedName>
</protein>
<organism evidence="1 2">
    <name type="scientific">Comamonas jiangduensis</name>
    <dbReference type="NCBI Taxonomy" id="1194168"/>
    <lineage>
        <taxon>Bacteria</taxon>
        <taxon>Pseudomonadati</taxon>
        <taxon>Pseudomonadota</taxon>
        <taxon>Betaproteobacteria</taxon>
        <taxon>Burkholderiales</taxon>
        <taxon>Comamonadaceae</taxon>
        <taxon>Comamonas</taxon>
    </lineage>
</organism>